<keyword evidence="2" id="KW-0732">Signal</keyword>
<proteinExistence type="predicted"/>
<evidence type="ECO:0000256" key="1">
    <source>
        <dbReference type="SAM" id="MobiDB-lite"/>
    </source>
</evidence>
<feature type="region of interest" description="Disordered" evidence="1">
    <location>
        <begin position="54"/>
        <end position="98"/>
    </location>
</feature>
<gene>
    <name evidence="3" type="primary">foxi1e</name>
    <name evidence="3" type="ORF">CM83_24501</name>
</gene>
<reference evidence="3" key="1">
    <citation type="journal article" date="2014" name="PLoS ONE">
        <title>Transcriptome-Based Identification of ABC Transporters in the Western Tarnished Plant Bug Lygus hesperus.</title>
        <authorList>
            <person name="Hull J.J."/>
            <person name="Chaney K."/>
            <person name="Geib S.M."/>
            <person name="Fabrick J.A."/>
            <person name="Brent C.S."/>
            <person name="Walsh D."/>
            <person name="Lavine L.C."/>
        </authorList>
    </citation>
    <scope>NUCLEOTIDE SEQUENCE</scope>
</reference>
<organism evidence="3">
    <name type="scientific">Lygus hesperus</name>
    <name type="common">Western plant bug</name>
    <dbReference type="NCBI Taxonomy" id="30085"/>
    <lineage>
        <taxon>Eukaryota</taxon>
        <taxon>Metazoa</taxon>
        <taxon>Ecdysozoa</taxon>
        <taxon>Arthropoda</taxon>
        <taxon>Hexapoda</taxon>
        <taxon>Insecta</taxon>
        <taxon>Pterygota</taxon>
        <taxon>Neoptera</taxon>
        <taxon>Paraneoptera</taxon>
        <taxon>Hemiptera</taxon>
        <taxon>Heteroptera</taxon>
        <taxon>Panheteroptera</taxon>
        <taxon>Cimicomorpha</taxon>
        <taxon>Miridae</taxon>
        <taxon>Mirini</taxon>
        <taxon>Lygus</taxon>
    </lineage>
</organism>
<reference evidence="3" key="2">
    <citation type="submission" date="2014-07" db="EMBL/GenBank/DDBJ databases">
        <authorList>
            <person name="Hull J."/>
        </authorList>
    </citation>
    <scope>NUCLEOTIDE SEQUENCE</scope>
</reference>
<feature type="chain" id="PRO_5002053190" evidence="2">
    <location>
        <begin position="25"/>
        <end position="201"/>
    </location>
</feature>
<evidence type="ECO:0000313" key="3">
    <source>
        <dbReference type="EMBL" id="JAG24929.1"/>
    </source>
</evidence>
<protein>
    <submittedName>
        <fullName evidence="3">Forkhead box protein I1-ema</fullName>
    </submittedName>
</protein>
<accession>A0A0A9XYD9</accession>
<feature type="signal peptide" evidence="2">
    <location>
        <begin position="1"/>
        <end position="24"/>
    </location>
</feature>
<dbReference type="AlphaFoldDB" id="A0A0A9XYD9"/>
<name>A0A0A9XYD9_LYGHE</name>
<sequence>MRRGCLVPLMLSSVFTMTLQGVESGIYDSSLLNMLASFFYQFVKFTEMHITTTTMEQENGHGNDRRRIRRKSNVNEKDDKNDNEEEVEEEGHSSKLTEHHTLSTDTAILLASTVVSLFECARHYISVFTTYSNDLDYITADFLRALSRYYLPREKCAPIAYHKNVVIQNLRHSNLTFCDLVFTCTREEETKALLKQAALRL</sequence>
<dbReference type="EMBL" id="GBHO01018675">
    <property type="protein sequence ID" value="JAG24929.1"/>
    <property type="molecule type" value="Transcribed_RNA"/>
</dbReference>
<evidence type="ECO:0000256" key="2">
    <source>
        <dbReference type="SAM" id="SignalP"/>
    </source>
</evidence>